<evidence type="ECO:0000256" key="1">
    <source>
        <dbReference type="SAM" id="Phobius"/>
    </source>
</evidence>
<protein>
    <submittedName>
        <fullName evidence="2">Organic solvent ABC transporter permease</fullName>
    </submittedName>
</protein>
<keyword evidence="1" id="KW-0812">Transmembrane</keyword>
<feature type="transmembrane region" description="Helical" evidence="1">
    <location>
        <begin position="82"/>
        <end position="103"/>
    </location>
</feature>
<feature type="transmembrane region" description="Helical" evidence="1">
    <location>
        <begin position="143"/>
        <end position="173"/>
    </location>
</feature>
<keyword evidence="1" id="KW-0472">Membrane</keyword>
<dbReference type="RefSeq" id="WP_088563837.1">
    <property type="nucleotide sequence ID" value="NZ_CP020946.1"/>
</dbReference>
<dbReference type="AlphaFoldDB" id="A0A1Z3N3X3"/>
<organism evidence="2 3">
    <name type="scientific">Bdellovibrio bacteriovorus</name>
    <dbReference type="NCBI Taxonomy" id="959"/>
    <lineage>
        <taxon>Bacteria</taxon>
        <taxon>Pseudomonadati</taxon>
        <taxon>Bdellovibrionota</taxon>
        <taxon>Bdellovibrionia</taxon>
        <taxon>Bdellovibrionales</taxon>
        <taxon>Pseudobdellovibrionaceae</taxon>
        <taxon>Bdellovibrio</taxon>
    </lineage>
</organism>
<name>A0A1Z3N3X3_BDEBC</name>
<feature type="transmembrane region" description="Helical" evidence="1">
    <location>
        <begin position="193"/>
        <end position="216"/>
    </location>
</feature>
<dbReference type="GO" id="GO:0005548">
    <property type="term" value="F:phospholipid transporter activity"/>
    <property type="evidence" value="ECO:0007669"/>
    <property type="project" value="TreeGrafter"/>
</dbReference>
<dbReference type="GO" id="GO:0043190">
    <property type="term" value="C:ATP-binding cassette (ABC) transporter complex"/>
    <property type="evidence" value="ECO:0007669"/>
    <property type="project" value="InterPro"/>
</dbReference>
<proteinExistence type="predicted"/>
<keyword evidence="1" id="KW-1133">Transmembrane helix</keyword>
<dbReference type="EMBL" id="CP020946">
    <property type="protein sequence ID" value="ASD62174.1"/>
    <property type="molecule type" value="Genomic_DNA"/>
</dbReference>
<feature type="transmembrane region" description="Helical" evidence="1">
    <location>
        <begin position="228"/>
        <end position="251"/>
    </location>
</feature>
<dbReference type="Pfam" id="PF02405">
    <property type="entry name" value="MlaE"/>
    <property type="match status" value="1"/>
</dbReference>
<sequence>MITLIAETLTGVFTPPFRRKEFFQQLHFVGNKSLFIVVFCVCFAAIVTILESSFHMKSFAAIVTILESSFHMKMVIQNDSMVPGFAAVLILRELGAIVTALLLSSRVGAGYASEVGSMQITEQVDALKMLGIDPVNYLVVPRFLACVLGGMMITVVANMACIFSAMAVSQFYLGYTPGMFLTSMQRFVDFKDLIFAMIKGACFGGVIPLVACYFGFRCQQGAEGVGRATTNTVVVSSIAIIVIDFILSYTFSYLY</sequence>
<evidence type="ECO:0000313" key="2">
    <source>
        <dbReference type="EMBL" id="ASD62174.1"/>
    </source>
</evidence>
<dbReference type="Proteomes" id="UP000197003">
    <property type="component" value="Chromosome"/>
</dbReference>
<dbReference type="PANTHER" id="PTHR30188">
    <property type="entry name" value="ABC TRANSPORTER PERMEASE PROTEIN-RELATED"/>
    <property type="match status" value="1"/>
</dbReference>
<dbReference type="InterPro" id="IPR030802">
    <property type="entry name" value="Permease_MalE"/>
</dbReference>
<gene>
    <name evidence="2" type="ORF">B9G79_00640</name>
</gene>
<dbReference type="OrthoDB" id="5291059at2"/>
<reference evidence="2 3" key="1">
    <citation type="submission" date="2017-04" db="EMBL/GenBank/DDBJ databases">
        <title>Whole genome sequence of Bdellovibrio bacteriovorus strain SSB218315.</title>
        <authorList>
            <person name="Oyedara O."/>
            <person name="Rodriguez-Perez M.A."/>
        </authorList>
    </citation>
    <scope>NUCLEOTIDE SEQUENCE [LARGE SCALE GENOMIC DNA]</scope>
    <source>
        <strain evidence="2 3">SSB218315</strain>
    </source>
</reference>
<feature type="transmembrane region" description="Helical" evidence="1">
    <location>
        <begin position="33"/>
        <end position="51"/>
    </location>
</feature>
<accession>A0A1Z3N3X3</accession>
<evidence type="ECO:0000313" key="3">
    <source>
        <dbReference type="Proteomes" id="UP000197003"/>
    </source>
</evidence>